<feature type="domain" description="Protein kinase" evidence="12">
    <location>
        <begin position="579"/>
        <end position="860"/>
    </location>
</feature>
<dbReference type="SUPFAM" id="SSF56112">
    <property type="entry name" value="Protein kinase-like (PK-like)"/>
    <property type="match status" value="1"/>
</dbReference>
<feature type="binding site" evidence="10">
    <location>
        <position position="608"/>
    </location>
    <ligand>
        <name>ATP</name>
        <dbReference type="ChEBI" id="CHEBI:30616"/>
    </ligand>
</feature>
<comment type="similarity">
    <text evidence="1">Belongs to the protein kinase superfamily. CMGC Ser/Thr protein kinase family. CDC2/CDKX subfamily.</text>
</comment>
<feature type="compositionally biased region" description="Basic residues" evidence="11">
    <location>
        <begin position="459"/>
        <end position="472"/>
    </location>
</feature>
<dbReference type="AlphaFoldDB" id="A0A7M7JBL5"/>
<keyword evidence="7 10" id="KW-0067">ATP-binding</keyword>
<dbReference type="GO" id="GO:0005634">
    <property type="term" value="C:nucleus"/>
    <property type="evidence" value="ECO:0007669"/>
    <property type="project" value="TreeGrafter"/>
</dbReference>
<dbReference type="Pfam" id="PF00069">
    <property type="entry name" value="Pkinase"/>
    <property type="match status" value="1"/>
</dbReference>
<dbReference type="GO" id="GO:0005524">
    <property type="term" value="F:ATP binding"/>
    <property type="evidence" value="ECO:0007669"/>
    <property type="project" value="UniProtKB-UniRule"/>
</dbReference>
<dbReference type="CDD" id="cd07844">
    <property type="entry name" value="STKc_PCTAIRE_like"/>
    <property type="match status" value="1"/>
</dbReference>
<dbReference type="GO" id="GO:0005737">
    <property type="term" value="C:cytoplasm"/>
    <property type="evidence" value="ECO:0007669"/>
    <property type="project" value="TreeGrafter"/>
</dbReference>
<feature type="region of interest" description="Disordered" evidence="11">
    <location>
        <begin position="414"/>
        <end position="523"/>
    </location>
</feature>
<dbReference type="Gene3D" id="3.30.200.20">
    <property type="entry name" value="Phosphorylase Kinase, domain 1"/>
    <property type="match status" value="1"/>
</dbReference>
<evidence type="ECO:0000256" key="2">
    <source>
        <dbReference type="ARBA" id="ARBA00012425"/>
    </source>
</evidence>
<evidence type="ECO:0000256" key="3">
    <source>
        <dbReference type="ARBA" id="ARBA00022527"/>
    </source>
</evidence>
<feature type="compositionally biased region" description="Low complexity" evidence="11">
    <location>
        <begin position="45"/>
        <end position="75"/>
    </location>
</feature>
<evidence type="ECO:0000256" key="5">
    <source>
        <dbReference type="ARBA" id="ARBA00022741"/>
    </source>
</evidence>
<dbReference type="RefSeq" id="XP_022649607.1">
    <property type="nucleotide sequence ID" value="XM_022793872.1"/>
</dbReference>
<keyword evidence="5 10" id="KW-0547">Nucleotide-binding</keyword>
<evidence type="ECO:0000313" key="14">
    <source>
        <dbReference type="Proteomes" id="UP000594260"/>
    </source>
</evidence>
<feature type="region of interest" description="Disordered" evidence="11">
    <location>
        <begin position="37"/>
        <end position="115"/>
    </location>
</feature>
<comment type="catalytic activity">
    <reaction evidence="8">
        <text>L-threonyl-[protein] + ATP = O-phospho-L-threonyl-[protein] + ADP + H(+)</text>
        <dbReference type="Rhea" id="RHEA:46608"/>
        <dbReference type="Rhea" id="RHEA-COMP:11060"/>
        <dbReference type="Rhea" id="RHEA-COMP:11605"/>
        <dbReference type="ChEBI" id="CHEBI:15378"/>
        <dbReference type="ChEBI" id="CHEBI:30013"/>
        <dbReference type="ChEBI" id="CHEBI:30616"/>
        <dbReference type="ChEBI" id="CHEBI:61977"/>
        <dbReference type="ChEBI" id="CHEBI:456216"/>
        <dbReference type="EC" id="2.7.11.22"/>
    </reaction>
</comment>
<evidence type="ECO:0000313" key="13">
    <source>
        <dbReference type="EnsemblMetazoa" id="XP_022649608"/>
    </source>
</evidence>
<evidence type="ECO:0000256" key="9">
    <source>
        <dbReference type="ARBA" id="ARBA00048367"/>
    </source>
</evidence>
<dbReference type="InterPro" id="IPR011009">
    <property type="entry name" value="Kinase-like_dom_sf"/>
</dbReference>
<dbReference type="KEGG" id="vde:111245478"/>
<dbReference type="EC" id="2.7.11.22" evidence="2"/>
<accession>A0A7M7JBL5</accession>
<evidence type="ECO:0000256" key="7">
    <source>
        <dbReference type="ARBA" id="ARBA00022840"/>
    </source>
</evidence>
<dbReference type="PROSITE" id="PS00108">
    <property type="entry name" value="PROTEIN_KINASE_ST"/>
    <property type="match status" value="1"/>
</dbReference>
<feature type="region of interest" description="Disordered" evidence="11">
    <location>
        <begin position="297"/>
        <end position="330"/>
    </location>
</feature>
<dbReference type="GO" id="GO:0004693">
    <property type="term" value="F:cyclin-dependent protein serine/threonine kinase activity"/>
    <property type="evidence" value="ECO:0007669"/>
    <property type="project" value="UniProtKB-EC"/>
</dbReference>
<keyword evidence="3" id="KW-0723">Serine/threonine-protein kinase</keyword>
<protein>
    <recommendedName>
        <fullName evidence="2">cyclin-dependent kinase</fullName>
        <ecNumber evidence="2">2.7.11.22</ecNumber>
    </recommendedName>
</protein>
<dbReference type="FunFam" id="3.30.200.20:FF:000007">
    <property type="entry name" value="Cyclin-dependent kinase 14, putative"/>
    <property type="match status" value="1"/>
</dbReference>
<dbReference type="Gene3D" id="1.10.510.10">
    <property type="entry name" value="Transferase(Phosphotransferase) domain 1"/>
    <property type="match status" value="1"/>
</dbReference>
<dbReference type="Proteomes" id="UP000594260">
    <property type="component" value="Unplaced"/>
</dbReference>
<evidence type="ECO:0000256" key="8">
    <source>
        <dbReference type="ARBA" id="ARBA00047811"/>
    </source>
</evidence>
<dbReference type="InterPro" id="IPR008271">
    <property type="entry name" value="Ser/Thr_kinase_AS"/>
</dbReference>
<dbReference type="PANTHER" id="PTHR24056">
    <property type="entry name" value="CELL DIVISION PROTEIN KINASE"/>
    <property type="match status" value="1"/>
</dbReference>
<evidence type="ECO:0000256" key="11">
    <source>
        <dbReference type="SAM" id="MobiDB-lite"/>
    </source>
</evidence>
<comment type="catalytic activity">
    <reaction evidence="9">
        <text>L-seryl-[protein] + ATP = O-phospho-L-seryl-[protein] + ADP + H(+)</text>
        <dbReference type="Rhea" id="RHEA:17989"/>
        <dbReference type="Rhea" id="RHEA-COMP:9863"/>
        <dbReference type="Rhea" id="RHEA-COMP:11604"/>
        <dbReference type="ChEBI" id="CHEBI:15378"/>
        <dbReference type="ChEBI" id="CHEBI:29999"/>
        <dbReference type="ChEBI" id="CHEBI:30616"/>
        <dbReference type="ChEBI" id="CHEBI:83421"/>
        <dbReference type="ChEBI" id="CHEBI:456216"/>
        <dbReference type="EC" id="2.7.11.22"/>
    </reaction>
</comment>
<dbReference type="OrthoDB" id="1732493at2759"/>
<keyword evidence="14" id="KW-1185">Reference proteome</keyword>
<name>A0A7M7JBL5_VARDE</name>
<dbReference type="InParanoid" id="A0A7M7JBL5"/>
<dbReference type="RefSeq" id="XP_022649608.1">
    <property type="nucleotide sequence ID" value="XM_022793873.1"/>
</dbReference>
<feature type="compositionally biased region" description="Basic and acidic residues" evidence="11">
    <location>
        <begin position="105"/>
        <end position="115"/>
    </location>
</feature>
<dbReference type="InterPro" id="IPR050108">
    <property type="entry name" value="CDK"/>
</dbReference>
<dbReference type="PROSITE" id="PS50011">
    <property type="entry name" value="PROTEIN_KINASE_DOM"/>
    <property type="match status" value="1"/>
</dbReference>
<dbReference type="PANTHER" id="PTHR24056:SF246">
    <property type="entry name" value="ECDYSONE-INDUCED PROTEIN 63E, ISOFORM N"/>
    <property type="match status" value="1"/>
</dbReference>
<evidence type="ECO:0000256" key="6">
    <source>
        <dbReference type="ARBA" id="ARBA00022777"/>
    </source>
</evidence>
<dbReference type="EnsemblMetazoa" id="XM_022793872">
    <property type="protein sequence ID" value="XP_022649607"/>
    <property type="gene ID" value="LOC111245478"/>
</dbReference>
<feature type="compositionally biased region" description="Polar residues" evidence="11">
    <location>
        <begin position="305"/>
        <end position="316"/>
    </location>
</feature>
<evidence type="ECO:0000259" key="12">
    <source>
        <dbReference type="PROSITE" id="PS50011"/>
    </source>
</evidence>
<reference evidence="13" key="1">
    <citation type="submission" date="2021-01" db="UniProtKB">
        <authorList>
            <consortium name="EnsemblMetazoa"/>
        </authorList>
    </citation>
    <scope>IDENTIFICATION</scope>
</reference>
<evidence type="ECO:0000256" key="1">
    <source>
        <dbReference type="ARBA" id="ARBA00006485"/>
    </source>
</evidence>
<feature type="region of interest" description="Disordered" evidence="11">
    <location>
        <begin position="888"/>
        <end position="924"/>
    </location>
</feature>
<dbReference type="PROSITE" id="PS00107">
    <property type="entry name" value="PROTEIN_KINASE_ATP"/>
    <property type="match status" value="1"/>
</dbReference>
<proteinExistence type="inferred from homology"/>
<dbReference type="SMART" id="SM00220">
    <property type="entry name" value="S_TKc"/>
    <property type="match status" value="1"/>
</dbReference>
<evidence type="ECO:0000256" key="4">
    <source>
        <dbReference type="ARBA" id="ARBA00022679"/>
    </source>
</evidence>
<feature type="compositionally biased region" description="Low complexity" evidence="11">
    <location>
        <begin position="888"/>
        <end position="904"/>
    </location>
</feature>
<keyword evidence="6" id="KW-0418">Kinase</keyword>
<evidence type="ECO:0000256" key="10">
    <source>
        <dbReference type="PROSITE-ProRule" id="PRU10141"/>
    </source>
</evidence>
<dbReference type="FunFam" id="1.10.510.10:FF:000611">
    <property type="entry name" value="CMGC family protein kinase"/>
    <property type="match status" value="1"/>
</dbReference>
<dbReference type="InterPro" id="IPR017441">
    <property type="entry name" value="Protein_kinase_ATP_BS"/>
</dbReference>
<dbReference type="GeneID" id="111245478"/>
<feature type="compositionally biased region" description="Basic and acidic residues" evidence="11">
    <location>
        <begin position="912"/>
        <end position="922"/>
    </location>
</feature>
<dbReference type="InterPro" id="IPR000719">
    <property type="entry name" value="Prot_kinase_dom"/>
</dbReference>
<sequence length="933" mass="103459">MRRSTGCSSLESAEEELGERLADPVTTVYHYHLQHQLNHPHHQNHQPNNNHHLYQQPNSQSQLYSNSNSSTVTSSPIGGTPPSDLLATTTFRESVEGSKSPGQDYYDRKSDTDVDQVDHLTSGRINFGLPYTGGRSGNLRTTRTASIETTTTTTTTTTTISTAAVLAEIPSSTINSSGVLDKNSLLYSNITQYVTENSEDLDEEFRHHHNNNQYEPNVSQRTIAARQQQQQQQYAEHLNVQQKILPELNITITEAAANRQTPNNRLFSSNKLLLQEQNAIDFPWKPTRHSIFSRKSDHQNYAGATGSSCDNIASSGQQQKQQPKQKLRDKALQQSIAALVDDRLTGSHQLCQQDINPSSAFKTTDTTASTDLATASKTTSAMEQLKVLKIHKSSTFSNFGSASKLSSWLSAQFGSESRSNRSKVKNSKSLSVVHEHPGRTMGSDGESEEASGTSDDVGHHHHHHHGGHHQGGHRTGAGGHLNKNSSSNLSSGNSATSNGGGATQQGPVQVRLRPKTMGMSRLSKEDISKRLSLPADLHLPENLLAKNSPVSAILEGQPLTRNIRRQSLAEIGFGRSETYTKLDKLGEGTYATVYKGRSKLTNNLVALKEIRLEHDEGAPCTAIREVSLLKELKHNNIVTLHDIVHTDKSLTLVFEFLDRDLKQYMEDHANFMTINNIKIFLYQLLRGLAYCHKRQILHRDLKPQNLLINDKGELKLADFGLARAKSVPIKTFSNEVVTLWYRPPDVLLGETNYNTSIDMWGVGCILFEMAAGRPLFPGSDVRDQLENIFKVLGTPTEEVWPGISQNQEFTNQRFPSYLGEPLQARVPRLGQDGTDLLGQLLKYEPRGRISAADGMKHPYFDSFGPNIHKLPDTASIFKLPGITLTRTTSHWKSNNSSSTVSQASGVQISGSNRHDQSTDVKSIHNRYYQPLQL</sequence>
<feature type="compositionally biased region" description="Low complexity" evidence="11">
    <location>
        <begin position="480"/>
        <end position="497"/>
    </location>
</feature>
<dbReference type="EnsemblMetazoa" id="XM_022793873">
    <property type="protein sequence ID" value="XP_022649608"/>
    <property type="gene ID" value="LOC111245478"/>
</dbReference>
<organism evidence="13 14">
    <name type="scientific">Varroa destructor</name>
    <name type="common">Honeybee mite</name>
    <dbReference type="NCBI Taxonomy" id="109461"/>
    <lineage>
        <taxon>Eukaryota</taxon>
        <taxon>Metazoa</taxon>
        <taxon>Ecdysozoa</taxon>
        <taxon>Arthropoda</taxon>
        <taxon>Chelicerata</taxon>
        <taxon>Arachnida</taxon>
        <taxon>Acari</taxon>
        <taxon>Parasitiformes</taxon>
        <taxon>Mesostigmata</taxon>
        <taxon>Gamasina</taxon>
        <taxon>Dermanyssoidea</taxon>
        <taxon>Varroidae</taxon>
        <taxon>Varroa</taxon>
    </lineage>
</organism>
<keyword evidence="4" id="KW-0808">Transferase</keyword>